<dbReference type="PANTHER" id="PTHR33232">
    <property type="entry name" value="PROTEIN SIEVE ELEMENT OCCLUSION B-LIKE"/>
    <property type="match status" value="1"/>
</dbReference>
<dbReference type="AlphaFoldDB" id="A0A314Z825"/>
<reference evidence="2 3" key="1">
    <citation type="submission" date="2018-02" db="EMBL/GenBank/DDBJ databases">
        <title>Draft genome of wild Prunus yedoensis var. nudiflora.</title>
        <authorList>
            <person name="Baek S."/>
            <person name="Kim J.-H."/>
            <person name="Choi K."/>
            <person name="Kim G.-B."/>
            <person name="Cho A."/>
            <person name="Jang H."/>
            <person name="Shin C.-H."/>
            <person name="Yu H.-J."/>
            <person name="Mun J.-H."/>
        </authorList>
    </citation>
    <scope>NUCLEOTIDE SEQUENCE [LARGE SCALE GENOMIC DNA]</scope>
    <source>
        <strain evidence="3">cv. Jeju island</strain>
        <tissue evidence="2">Leaf</tissue>
    </source>
</reference>
<dbReference type="OrthoDB" id="1895250at2759"/>
<comment type="caution">
    <text evidence="2">The sequence shown here is derived from an EMBL/GenBank/DDBJ whole genome shotgun (WGS) entry which is preliminary data.</text>
</comment>
<keyword evidence="3" id="KW-1185">Reference proteome</keyword>
<evidence type="ECO:0000313" key="2">
    <source>
        <dbReference type="EMBL" id="PQQ17732.1"/>
    </source>
</evidence>
<evidence type="ECO:0000313" key="3">
    <source>
        <dbReference type="Proteomes" id="UP000250321"/>
    </source>
</evidence>
<evidence type="ECO:0000259" key="1">
    <source>
        <dbReference type="Pfam" id="PF14577"/>
    </source>
</evidence>
<proteinExistence type="predicted"/>
<dbReference type="Pfam" id="PF14577">
    <property type="entry name" value="SEO_C"/>
    <property type="match status" value="1"/>
</dbReference>
<sequence length="77" mass="8817">MGCAQQRVFCGVHWPWSLNLKAYHEKVRLATRPCCRLDIPSSTGKVPDTMKCLDCHRSMETFISYKCCHIDGPNAHH</sequence>
<feature type="domain" description="Sieve element occlusion C-terminal" evidence="1">
    <location>
        <begin position="20"/>
        <end position="69"/>
    </location>
</feature>
<dbReference type="InterPro" id="IPR039299">
    <property type="entry name" value="SEOA"/>
</dbReference>
<dbReference type="InterPro" id="IPR027944">
    <property type="entry name" value="SEO_C"/>
</dbReference>
<dbReference type="EMBL" id="PJQY01000139">
    <property type="protein sequence ID" value="PQQ17732.1"/>
    <property type="molecule type" value="Genomic_DNA"/>
</dbReference>
<dbReference type="PANTHER" id="PTHR33232:SF18">
    <property type="entry name" value="PROTEIN SIEVE ELEMENT OCCLUSION B-LIKE"/>
    <property type="match status" value="1"/>
</dbReference>
<gene>
    <name evidence="2" type="ORF">Pyn_37327</name>
</gene>
<accession>A0A314Z825</accession>
<organism evidence="2 3">
    <name type="scientific">Prunus yedoensis var. nudiflora</name>
    <dbReference type="NCBI Taxonomy" id="2094558"/>
    <lineage>
        <taxon>Eukaryota</taxon>
        <taxon>Viridiplantae</taxon>
        <taxon>Streptophyta</taxon>
        <taxon>Embryophyta</taxon>
        <taxon>Tracheophyta</taxon>
        <taxon>Spermatophyta</taxon>
        <taxon>Magnoliopsida</taxon>
        <taxon>eudicotyledons</taxon>
        <taxon>Gunneridae</taxon>
        <taxon>Pentapetalae</taxon>
        <taxon>rosids</taxon>
        <taxon>fabids</taxon>
        <taxon>Rosales</taxon>
        <taxon>Rosaceae</taxon>
        <taxon>Amygdaloideae</taxon>
        <taxon>Amygdaleae</taxon>
        <taxon>Prunus</taxon>
    </lineage>
</organism>
<dbReference type="STRING" id="2094558.A0A314Z825"/>
<dbReference type="Proteomes" id="UP000250321">
    <property type="component" value="Unassembled WGS sequence"/>
</dbReference>
<dbReference type="GO" id="GO:0010088">
    <property type="term" value="P:phloem development"/>
    <property type="evidence" value="ECO:0007669"/>
    <property type="project" value="InterPro"/>
</dbReference>
<protein>
    <submittedName>
        <fullName evidence="2">Protein SIEVE ELEMENT OCCLUSION B-like</fullName>
    </submittedName>
</protein>
<name>A0A314Z825_PRUYE</name>